<dbReference type="OrthoDB" id="7240756at2"/>
<keyword evidence="1" id="KW-0732">Signal</keyword>
<accession>A0A4Y5Z2N1</accession>
<feature type="signal peptide" evidence="1">
    <location>
        <begin position="1"/>
        <end position="26"/>
    </location>
</feature>
<proteinExistence type="predicted"/>
<sequence length="321" mass="34722">MEPRMTSCFLRTTAALIALGPAAALASTTHDMPDFTGPLVTPAVNPLPKDMLNIEPYLIHTHVRARYGNDGSRHALRERERTRQWQVALPVIYGLGETTSVQLTLSALRTSTPSGHTDGLRIGDTHVRLLQRLSGPGDDGTGWVTAVSLAQRLSTGKYHHLNTNPLNGTGNGTSRTTLAFGAQKLQWLADGRALRWRGQVAWSPSPGLTRLHGTSVYGTGPGFHGSARHGQAWNASIAAEYALHPRWVLVGEAVFNRTGKVRMQESHRAWEHRPSQDLSLAPAVEYHLSATLGLIAGVQFTVAGRNAAAYVAPQAALNMVF</sequence>
<dbReference type="InterPro" id="IPR025737">
    <property type="entry name" value="FApF"/>
</dbReference>
<dbReference type="AlphaFoldDB" id="A0A4Y5Z2N1"/>
<dbReference type="Proteomes" id="UP000316093">
    <property type="component" value="Chromosome"/>
</dbReference>
<feature type="chain" id="PRO_5021356868" evidence="1">
    <location>
        <begin position="27"/>
        <end position="321"/>
    </location>
</feature>
<reference evidence="2 3" key="1">
    <citation type="submission" date="2019-06" db="EMBL/GenBank/DDBJ databases">
        <title>A complete genome sequence for Luteibacter pinisoli MAH-14.</title>
        <authorList>
            <person name="Baltrus D.A."/>
        </authorList>
    </citation>
    <scope>NUCLEOTIDE SEQUENCE [LARGE SCALE GENOMIC DNA]</scope>
    <source>
        <strain evidence="2 3">MAH-14</strain>
    </source>
</reference>
<dbReference type="EMBL" id="CP041046">
    <property type="protein sequence ID" value="QDE39592.1"/>
    <property type="molecule type" value="Genomic_DNA"/>
</dbReference>
<protein>
    <submittedName>
        <fullName evidence="2">Transporter</fullName>
    </submittedName>
</protein>
<gene>
    <name evidence="2" type="ORF">FIV34_10440</name>
</gene>
<organism evidence="2 3">
    <name type="scientific">Luteibacter pinisoli</name>
    <dbReference type="NCBI Taxonomy" id="2589080"/>
    <lineage>
        <taxon>Bacteria</taxon>
        <taxon>Pseudomonadati</taxon>
        <taxon>Pseudomonadota</taxon>
        <taxon>Gammaproteobacteria</taxon>
        <taxon>Lysobacterales</taxon>
        <taxon>Rhodanobacteraceae</taxon>
        <taxon>Luteibacter</taxon>
    </lineage>
</organism>
<dbReference type="KEGG" id="lpy:FIV34_10440"/>
<keyword evidence="3" id="KW-1185">Reference proteome</keyword>
<name>A0A4Y5Z2N1_9GAMM</name>
<evidence type="ECO:0000256" key="1">
    <source>
        <dbReference type="SAM" id="SignalP"/>
    </source>
</evidence>
<evidence type="ECO:0000313" key="2">
    <source>
        <dbReference type="EMBL" id="QDE39592.1"/>
    </source>
</evidence>
<evidence type="ECO:0000313" key="3">
    <source>
        <dbReference type="Proteomes" id="UP000316093"/>
    </source>
</evidence>
<dbReference type="Pfam" id="PF13557">
    <property type="entry name" value="Phenol_MetA_deg"/>
    <property type="match status" value="1"/>
</dbReference>